<evidence type="ECO:0000313" key="2">
    <source>
        <dbReference type="EMBL" id="HJD31869.1"/>
    </source>
</evidence>
<evidence type="ECO:0000256" key="1">
    <source>
        <dbReference type="SAM" id="MobiDB-lite"/>
    </source>
</evidence>
<sequence>MTQARLAEEVGVSDVGGGGVYISRMESGTGKPGLALRENADLRRMP</sequence>
<gene>
    <name evidence="2" type="ORF">H9912_08005</name>
</gene>
<organism evidence="2 3">
    <name type="scientific">Candidatus Eisenbergiella stercorigallinarum</name>
    <dbReference type="NCBI Taxonomy" id="2838557"/>
    <lineage>
        <taxon>Bacteria</taxon>
        <taxon>Bacillati</taxon>
        <taxon>Bacillota</taxon>
        <taxon>Clostridia</taxon>
        <taxon>Lachnospirales</taxon>
        <taxon>Lachnospiraceae</taxon>
        <taxon>Eisenbergiella</taxon>
    </lineage>
</organism>
<reference evidence="2" key="1">
    <citation type="journal article" date="2021" name="PeerJ">
        <title>Extensive microbial diversity within the chicken gut microbiome revealed by metagenomics and culture.</title>
        <authorList>
            <person name="Gilroy R."/>
            <person name="Ravi A."/>
            <person name="Getino M."/>
            <person name="Pursley I."/>
            <person name="Horton D.L."/>
            <person name="Alikhan N.F."/>
            <person name="Baker D."/>
            <person name="Gharbi K."/>
            <person name="Hall N."/>
            <person name="Watson M."/>
            <person name="Adriaenssens E.M."/>
            <person name="Foster-Nyarko E."/>
            <person name="Jarju S."/>
            <person name="Secka A."/>
            <person name="Antonio M."/>
            <person name="Oren A."/>
            <person name="Chaudhuri R.R."/>
            <person name="La Ragione R."/>
            <person name="Hildebrand F."/>
            <person name="Pallen M.J."/>
        </authorList>
    </citation>
    <scope>NUCLEOTIDE SEQUENCE</scope>
    <source>
        <strain evidence="2">ChiHjej8B7-25341</strain>
    </source>
</reference>
<name>A0A9D2R083_9FIRM</name>
<reference evidence="2" key="2">
    <citation type="submission" date="2021-04" db="EMBL/GenBank/DDBJ databases">
        <authorList>
            <person name="Gilroy R."/>
        </authorList>
    </citation>
    <scope>NUCLEOTIDE SEQUENCE</scope>
    <source>
        <strain evidence="2">ChiHjej8B7-25341</strain>
    </source>
</reference>
<dbReference type="EMBL" id="DWUW01000228">
    <property type="protein sequence ID" value="HJD31869.1"/>
    <property type="molecule type" value="Genomic_DNA"/>
</dbReference>
<comment type="caution">
    <text evidence="2">The sequence shown here is derived from an EMBL/GenBank/DDBJ whole genome shotgun (WGS) entry which is preliminary data.</text>
</comment>
<feature type="region of interest" description="Disordered" evidence="1">
    <location>
        <begin position="23"/>
        <end position="46"/>
    </location>
</feature>
<evidence type="ECO:0000313" key="3">
    <source>
        <dbReference type="Proteomes" id="UP000823851"/>
    </source>
</evidence>
<accession>A0A9D2R083</accession>
<dbReference type="Proteomes" id="UP000823851">
    <property type="component" value="Unassembled WGS sequence"/>
</dbReference>
<dbReference type="AlphaFoldDB" id="A0A9D2R083"/>
<proteinExistence type="predicted"/>
<protein>
    <submittedName>
        <fullName evidence="2">Uncharacterized protein</fullName>
    </submittedName>
</protein>